<keyword evidence="1" id="KW-0732">Signal</keyword>
<name>A0A1F5GVM3_9BACT</name>
<evidence type="ECO:0000313" key="3">
    <source>
        <dbReference type="Proteomes" id="UP000178336"/>
    </source>
</evidence>
<dbReference type="InterPro" id="IPR022121">
    <property type="entry name" value="Peptidase_M73_camelysin"/>
</dbReference>
<comment type="caution">
    <text evidence="2">The sequence shown here is derived from an EMBL/GenBank/DDBJ whole genome shotgun (WGS) entry which is preliminary data.</text>
</comment>
<protein>
    <recommendedName>
        <fullName evidence="4">SipW-cognate class signal peptide</fullName>
    </recommendedName>
</protein>
<dbReference type="NCBIfam" id="TIGR04088">
    <property type="entry name" value="cognate_SipW"/>
    <property type="match status" value="1"/>
</dbReference>
<dbReference type="Proteomes" id="UP000178336">
    <property type="component" value="Unassembled WGS sequence"/>
</dbReference>
<dbReference type="EMBL" id="MFBN01000004">
    <property type="protein sequence ID" value="OGD95960.1"/>
    <property type="molecule type" value="Genomic_DNA"/>
</dbReference>
<feature type="signal peptide" evidence="1">
    <location>
        <begin position="1"/>
        <end position="26"/>
    </location>
</feature>
<evidence type="ECO:0000256" key="1">
    <source>
        <dbReference type="SAM" id="SignalP"/>
    </source>
</evidence>
<gene>
    <name evidence="2" type="ORF">A3A48_00435</name>
</gene>
<dbReference type="InterPro" id="IPR023833">
    <property type="entry name" value="Signal_pept_SipW-depend-type"/>
</dbReference>
<proteinExistence type="predicted"/>
<dbReference type="Pfam" id="PF12389">
    <property type="entry name" value="Peptidase_M73"/>
    <property type="match status" value="1"/>
</dbReference>
<accession>A0A1F5GVM3</accession>
<evidence type="ECO:0008006" key="4">
    <source>
        <dbReference type="Google" id="ProtNLM"/>
    </source>
</evidence>
<feature type="chain" id="PRO_5009518741" description="SipW-cognate class signal peptide" evidence="1">
    <location>
        <begin position="27"/>
        <end position="222"/>
    </location>
</feature>
<sequence>MKKIIVSLAVIAVVSAIGFGATKAYFTDTETSSGNTFTAGTLDIMLDPNGIYNSTSAPTLPVSLSDLKPGYDGEDAGDFYYPAVANVGSMNFNWKFKLLQDNALSSAPNGGNLNDVLKVIIEESSMGGNAWAYPAGGSFNCQNAVIWNGSYGATIYPIYNGNVSDYSSAVSMGSLSVGTGRCYRMSFYLDDNFVVGSSDVDDNLYQGASAVYDIGVEAEQIP</sequence>
<organism evidence="2 3">
    <name type="scientific">Candidatus Curtissbacteria bacterium RIFCSPLOWO2_01_FULL_37_9</name>
    <dbReference type="NCBI Taxonomy" id="1797724"/>
    <lineage>
        <taxon>Bacteria</taxon>
        <taxon>Candidatus Curtissiibacteriota</taxon>
    </lineage>
</organism>
<dbReference type="STRING" id="1797724.A3A48_00435"/>
<evidence type="ECO:0000313" key="2">
    <source>
        <dbReference type="EMBL" id="OGD95960.1"/>
    </source>
</evidence>
<reference evidence="2 3" key="1">
    <citation type="journal article" date="2016" name="Nat. Commun.">
        <title>Thousands of microbial genomes shed light on interconnected biogeochemical processes in an aquifer system.</title>
        <authorList>
            <person name="Anantharaman K."/>
            <person name="Brown C.T."/>
            <person name="Hug L.A."/>
            <person name="Sharon I."/>
            <person name="Castelle C.J."/>
            <person name="Probst A.J."/>
            <person name="Thomas B.C."/>
            <person name="Singh A."/>
            <person name="Wilkins M.J."/>
            <person name="Karaoz U."/>
            <person name="Brodie E.L."/>
            <person name="Williams K.H."/>
            <person name="Hubbard S.S."/>
            <person name="Banfield J.F."/>
        </authorList>
    </citation>
    <scope>NUCLEOTIDE SEQUENCE [LARGE SCALE GENOMIC DNA]</scope>
</reference>
<dbReference type="AlphaFoldDB" id="A0A1F5GVM3"/>